<sequence length="269" mass="31116">MNNETIHGKPDYLNYQFDLWTFPVLIAAVPIVYILPTTLIVLKIIRVYIEHVLVKKDDVINPHVFSIIVLQLVLSFFYVLADYFTIRLPSTGLLTNWCASQAPNHGLKMIYFLSVYFNYTAMLLPCLLSLLRSFAIFHPMRVSEIKISSFFLPNLVFWISACTIANIIFYRKLKKLRKNSESKWIQKAEHSLTLTTLSMLFAHITNLVHVIVVIFYQSFSVYLLAIRPYGSDCDFVIVPWVFYLTHPMFKTRKIAPADAQIANNTHTTP</sequence>
<dbReference type="PANTHER" id="PTHR46045:SF13">
    <property type="entry name" value="SERPENTINE RECEPTOR, CLASS U"/>
    <property type="match status" value="1"/>
</dbReference>
<dbReference type="EMBL" id="GL379874">
    <property type="protein sequence ID" value="EGT59078.1"/>
    <property type="molecule type" value="Genomic_DNA"/>
</dbReference>
<accession>G0NF06</accession>
<protein>
    <submittedName>
        <fullName evidence="2">Uncharacterized protein</fullName>
    </submittedName>
</protein>
<evidence type="ECO:0000313" key="3">
    <source>
        <dbReference type="Proteomes" id="UP000008068"/>
    </source>
</evidence>
<dbReference type="HOGENOM" id="CLU_049496_0_0_1"/>
<dbReference type="Pfam" id="PF10322">
    <property type="entry name" value="7TM_GPCR_Sru"/>
    <property type="match status" value="1"/>
</dbReference>
<reference evidence="3" key="1">
    <citation type="submission" date="2011-07" db="EMBL/GenBank/DDBJ databases">
        <authorList>
            <consortium name="Caenorhabditis brenneri Sequencing and Analysis Consortium"/>
            <person name="Wilson R.K."/>
        </authorList>
    </citation>
    <scope>NUCLEOTIDE SEQUENCE [LARGE SCALE GENOMIC DNA]</scope>
    <source>
        <strain evidence="3">PB2801</strain>
    </source>
</reference>
<proteinExistence type="predicted"/>
<dbReference type="Proteomes" id="UP000008068">
    <property type="component" value="Unassembled WGS sequence"/>
</dbReference>
<dbReference type="PANTHER" id="PTHR46045">
    <property type="entry name" value="SERPENTINE RECEPTOR, CLASS U-RELATED"/>
    <property type="match status" value="1"/>
</dbReference>
<feature type="transmembrane region" description="Helical" evidence="1">
    <location>
        <begin position="151"/>
        <end position="170"/>
    </location>
</feature>
<feature type="transmembrane region" description="Helical" evidence="1">
    <location>
        <begin position="190"/>
        <end position="216"/>
    </location>
</feature>
<keyword evidence="3" id="KW-1185">Reference proteome</keyword>
<evidence type="ECO:0000313" key="2">
    <source>
        <dbReference type="EMBL" id="EGT59078.1"/>
    </source>
</evidence>
<feature type="transmembrane region" description="Helical" evidence="1">
    <location>
        <begin position="20"/>
        <end position="42"/>
    </location>
</feature>
<evidence type="ECO:0000256" key="1">
    <source>
        <dbReference type="SAM" id="Phobius"/>
    </source>
</evidence>
<feature type="transmembrane region" description="Helical" evidence="1">
    <location>
        <begin position="109"/>
        <end position="131"/>
    </location>
</feature>
<keyword evidence="1" id="KW-0812">Transmembrane</keyword>
<dbReference type="AlphaFoldDB" id="G0NF06"/>
<dbReference type="InterPro" id="IPR003839">
    <property type="entry name" value="7TM_GPCR_serpentine_rcpt_Sru"/>
</dbReference>
<dbReference type="eggNOG" id="ENOG502TFHM">
    <property type="taxonomic scope" value="Eukaryota"/>
</dbReference>
<feature type="transmembrane region" description="Helical" evidence="1">
    <location>
        <begin position="63"/>
        <end position="81"/>
    </location>
</feature>
<name>G0NF06_CAEBE</name>
<dbReference type="STRING" id="135651.G0NF06"/>
<organism evidence="3">
    <name type="scientific">Caenorhabditis brenneri</name>
    <name type="common">Nematode worm</name>
    <dbReference type="NCBI Taxonomy" id="135651"/>
    <lineage>
        <taxon>Eukaryota</taxon>
        <taxon>Metazoa</taxon>
        <taxon>Ecdysozoa</taxon>
        <taxon>Nematoda</taxon>
        <taxon>Chromadorea</taxon>
        <taxon>Rhabditida</taxon>
        <taxon>Rhabditina</taxon>
        <taxon>Rhabditomorpha</taxon>
        <taxon>Rhabditoidea</taxon>
        <taxon>Rhabditidae</taxon>
        <taxon>Peloderinae</taxon>
        <taxon>Caenorhabditis</taxon>
    </lineage>
</organism>
<keyword evidence="1" id="KW-0472">Membrane</keyword>
<gene>
    <name evidence="2" type="ORF">CAEBREN_30562</name>
</gene>
<keyword evidence="1" id="KW-1133">Transmembrane helix</keyword>
<dbReference type="InParanoid" id="G0NF06"/>